<feature type="domain" description="MutL C-terminal dimerisation" evidence="1">
    <location>
        <begin position="1"/>
        <end position="145"/>
    </location>
</feature>
<dbReference type="InterPro" id="IPR042120">
    <property type="entry name" value="MutL_C_dimsub"/>
</dbReference>
<dbReference type="Proteomes" id="UP000230683">
    <property type="component" value="Unassembled WGS sequence"/>
</dbReference>
<protein>
    <submittedName>
        <fullName evidence="2">DNA mismatch repair protein MutL</fullName>
    </submittedName>
</protein>
<dbReference type="EMBL" id="PFWY01000025">
    <property type="protein sequence ID" value="PJA41302.1"/>
    <property type="molecule type" value="Genomic_DNA"/>
</dbReference>
<dbReference type="PANTHER" id="PTHR10073">
    <property type="entry name" value="DNA MISMATCH REPAIR PROTEIN MLH, PMS, MUTL"/>
    <property type="match status" value="1"/>
</dbReference>
<reference evidence="3" key="1">
    <citation type="submission" date="2017-09" db="EMBL/GenBank/DDBJ databases">
        <title>Depth-based differentiation of microbial function through sediment-hosted aquifers and enrichment of novel symbionts in the deep terrestrial subsurface.</title>
        <authorList>
            <person name="Probst A.J."/>
            <person name="Ladd B."/>
            <person name="Jarett J.K."/>
            <person name="Geller-Mcgrath D.E."/>
            <person name="Sieber C.M.K."/>
            <person name="Emerson J.B."/>
            <person name="Anantharaman K."/>
            <person name="Thomas B.C."/>
            <person name="Malmstrom R."/>
            <person name="Stieglmeier M."/>
            <person name="Klingl A."/>
            <person name="Woyke T."/>
            <person name="Ryan C.M."/>
            <person name="Banfield J.F."/>
        </authorList>
    </citation>
    <scope>NUCLEOTIDE SEQUENCE [LARGE SCALE GENOMIC DNA]</scope>
</reference>
<evidence type="ECO:0000259" key="1">
    <source>
        <dbReference type="SMART" id="SM00853"/>
    </source>
</evidence>
<dbReference type="InterPro" id="IPR042121">
    <property type="entry name" value="MutL_C_regsub"/>
</dbReference>
<dbReference type="GO" id="GO:0006298">
    <property type="term" value="P:mismatch repair"/>
    <property type="evidence" value="ECO:0007669"/>
    <property type="project" value="InterPro"/>
</dbReference>
<organism evidence="2 3">
    <name type="scientific">candidate division WWE3 bacterium CG_4_9_14_3_um_filter_34_6</name>
    <dbReference type="NCBI Taxonomy" id="1975079"/>
    <lineage>
        <taxon>Bacteria</taxon>
        <taxon>Katanobacteria</taxon>
    </lineage>
</organism>
<feature type="non-terminal residue" evidence="2">
    <location>
        <position position="1"/>
    </location>
</feature>
<dbReference type="GO" id="GO:0032300">
    <property type="term" value="C:mismatch repair complex"/>
    <property type="evidence" value="ECO:0007669"/>
    <property type="project" value="InterPro"/>
</dbReference>
<name>A0A2M7X564_UNCKA</name>
<sequence>VLQLHNLYLVTESESGIMVYDQHALHERILYEQLINANKAIKDEKNTQGLLTPVVINLSTQEASVVEEYLEDFKSAGFELEEFGPSTYKINQVPAPMVGKDINAITHELISDLEKDEKIKDTDSESNKMLTYLSCRMAYKAGDVLPQEEAVALIDQIPNLKIEYTCPHGRPLKIEFTLEELAKLFKRS</sequence>
<dbReference type="Gene3D" id="3.30.1540.20">
    <property type="entry name" value="MutL, C-terminal domain, dimerisation subdomain"/>
    <property type="match status" value="1"/>
</dbReference>
<dbReference type="InterPro" id="IPR037198">
    <property type="entry name" value="MutL_C_sf"/>
</dbReference>
<dbReference type="InterPro" id="IPR038973">
    <property type="entry name" value="MutL/Mlh/Pms-like"/>
</dbReference>
<evidence type="ECO:0000313" key="3">
    <source>
        <dbReference type="Proteomes" id="UP000230683"/>
    </source>
</evidence>
<dbReference type="SMART" id="SM00853">
    <property type="entry name" value="MutL_C"/>
    <property type="match status" value="1"/>
</dbReference>
<dbReference type="SUPFAM" id="SSF118116">
    <property type="entry name" value="DNA mismatch repair protein MutL"/>
    <property type="match status" value="1"/>
</dbReference>
<dbReference type="PANTHER" id="PTHR10073:SF12">
    <property type="entry name" value="DNA MISMATCH REPAIR PROTEIN MLH1"/>
    <property type="match status" value="1"/>
</dbReference>
<evidence type="ECO:0000313" key="2">
    <source>
        <dbReference type="EMBL" id="PJA41302.1"/>
    </source>
</evidence>
<dbReference type="GO" id="GO:0005524">
    <property type="term" value="F:ATP binding"/>
    <property type="evidence" value="ECO:0007669"/>
    <property type="project" value="InterPro"/>
</dbReference>
<proteinExistence type="predicted"/>
<accession>A0A2M7X564</accession>
<dbReference type="GO" id="GO:0016887">
    <property type="term" value="F:ATP hydrolysis activity"/>
    <property type="evidence" value="ECO:0007669"/>
    <property type="project" value="InterPro"/>
</dbReference>
<dbReference type="InterPro" id="IPR014790">
    <property type="entry name" value="MutL_C"/>
</dbReference>
<dbReference type="AlphaFoldDB" id="A0A2M7X564"/>
<comment type="caution">
    <text evidence="2">The sequence shown here is derived from an EMBL/GenBank/DDBJ whole genome shotgun (WGS) entry which is preliminary data.</text>
</comment>
<dbReference type="GO" id="GO:0140664">
    <property type="term" value="F:ATP-dependent DNA damage sensor activity"/>
    <property type="evidence" value="ECO:0007669"/>
    <property type="project" value="InterPro"/>
</dbReference>
<gene>
    <name evidence="2" type="ORF">CO178_00485</name>
</gene>
<dbReference type="Gene3D" id="3.30.1370.100">
    <property type="entry name" value="MutL, C-terminal domain, regulatory subdomain"/>
    <property type="match status" value="1"/>
</dbReference>
<dbReference type="Pfam" id="PF08676">
    <property type="entry name" value="MutL_C"/>
    <property type="match status" value="1"/>
</dbReference>